<keyword evidence="1" id="KW-1133">Transmembrane helix</keyword>
<sequence>MRVIAVPTTPRARAAALTAAGLLLIAGAWWYGRTTPIHPLSGDEAVTLWLIVIGVGVAVARSFHLMRHPNGRWCQGAADGEPGLVLTPVSDRVLTAVWFAVQLPIVARWARLEDGREVGLAIGWTLLALGLLWVVVRPAHGHARQIVLNASGVRVHRRHLPWSQVRSARPNSGAGVRLDTTAGTLRLRGADYRVRDAEVAAVLQHYLDHPERRGDLAHLPDAPPELRSR</sequence>
<evidence type="ECO:0000313" key="2">
    <source>
        <dbReference type="EMBL" id="GIF89061.1"/>
    </source>
</evidence>
<evidence type="ECO:0000256" key="1">
    <source>
        <dbReference type="SAM" id="Phobius"/>
    </source>
</evidence>
<feature type="transmembrane region" description="Helical" evidence="1">
    <location>
        <begin position="12"/>
        <end position="31"/>
    </location>
</feature>
<keyword evidence="1" id="KW-0812">Transmembrane</keyword>
<feature type="transmembrane region" description="Helical" evidence="1">
    <location>
        <begin position="118"/>
        <end position="136"/>
    </location>
</feature>
<dbReference type="EMBL" id="BONG01000012">
    <property type="protein sequence ID" value="GIF89061.1"/>
    <property type="molecule type" value="Genomic_DNA"/>
</dbReference>
<feature type="transmembrane region" description="Helical" evidence="1">
    <location>
        <begin position="46"/>
        <end position="63"/>
    </location>
</feature>
<dbReference type="AlphaFoldDB" id="A0A8J3JQ60"/>
<proteinExistence type="predicted"/>
<comment type="caution">
    <text evidence="2">The sequence shown here is derived from an EMBL/GenBank/DDBJ whole genome shotgun (WGS) entry which is preliminary data.</text>
</comment>
<gene>
    <name evidence="2" type="ORF">Cch02nite_25050</name>
</gene>
<accession>A0A8J3JQ60</accession>
<keyword evidence="3" id="KW-1185">Reference proteome</keyword>
<protein>
    <submittedName>
        <fullName evidence="2">Uncharacterized protein</fullName>
    </submittedName>
</protein>
<keyword evidence="1" id="KW-0472">Membrane</keyword>
<name>A0A8J3JQ60_9ACTN</name>
<reference evidence="2 3" key="1">
    <citation type="submission" date="2021-01" db="EMBL/GenBank/DDBJ databases">
        <title>Whole genome shotgun sequence of Catellatospora chokoriensis NBRC 107358.</title>
        <authorList>
            <person name="Komaki H."/>
            <person name="Tamura T."/>
        </authorList>
    </citation>
    <scope>NUCLEOTIDE SEQUENCE [LARGE SCALE GENOMIC DNA]</scope>
    <source>
        <strain evidence="2 3">NBRC 107358</strain>
    </source>
</reference>
<evidence type="ECO:0000313" key="3">
    <source>
        <dbReference type="Proteomes" id="UP000619293"/>
    </source>
</evidence>
<dbReference type="Proteomes" id="UP000619293">
    <property type="component" value="Unassembled WGS sequence"/>
</dbReference>
<organism evidence="2 3">
    <name type="scientific">Catellatospora chokoriensis</name>
    <dbReference type="NCBI Taxonomy" id="310353"/>
    <lineage>
        <taxon>Bacteria</taxon>
        <taxon>Bacillati</taxon>
        <taxon>Actinomycetota</taxon>
        <taxon>Actinomycetes</taxon>
        <taxon>Micromonosporales</taxon>
        <taxon>Micromonosporaceae</taxon>
        <taxon>Catellatospora</taxon>
    </lineage>
</organism>